<feature type="non-terminal residue" evidence="1">
    <location>
        <position position="1"/>
    </location>
</feature>
<protein>
    <submittedName>
        <fullName evidence="1">Uncharacterized protein</fullName>
    </submittedName>
</protein>
<gene>
    <name evidence="1" type="ORF">S01H1_45182</name>
</gene>
<proteinExistence type="predicted"/>
<organism evidence="1">
    <name type="scientific">marine sediment metagenome</name>
    <dbReference type="NCBI Taxonomy" id="412755"/>
    <lineage>
        <taxon>unclassified sequences</taxon>
        <taxon>metagenomes</taxon>
        <taxon>ecological metagenomes</taxon>
    </lineage>
</organism>
<evidence type="ECO:0000313" key="1">
    <source>
        <dbReference type="EMBL" id="GAF99685.1"/>
    </source>
</evidence>
<reference evidence="1" key="1">
    <citation type="journal article" date="2014" name="Front. Microbiol.">
        <title>High frequency of phylogenetically diverse reductive dehalogenase-homologous genes in deep subseafloor sedimentary metagenomes.</title>
        <authorList>
            <person name="Kawai M."/>
            <person name="Futagami T."/>
            <person name="Toyoda A."/>
            <person name="Takaki Y."/>
            <person name="Nishi S."/>
            <person name="Hori S."/>
            <person name="Arai W."/>
            <person name="Tsubouchi T."/>
            <person name="Morono Y."/>
            <person name="Uchiyama I."/>
            <person name="Ito T."/>
            <person name="Fujiyama A."/>
            <person name="Inagaki F."/>
            <person name="Takami H."/>
        </authorList>
    </citation>
    <scope>NUCLEOTIDE SEQUENCE</scope>
    <source>
        <strain evidence="1">Expedition CK06-06</strain>
    </source>
</reference>
<accession>X0VGL4</accession>
<dbReference type="EMBL" id="BARS01028851">
    <property type="protein sequence ID" value="GAF99685.1"/>
    <property type="molecule type" value="Genomic_DNA"/>
</dbReference>
<comment type="caution">
    <text evidence="1">The sequence shown here is derived from an EMBL/GenBank/DDBJ whole genome shotgun (WGS) entry which is preliminary data.</text>
</comment>
<sequence length="51" mass="5826">GYIVPDEDMIDPWFFRPSKSGHAVNILTFPKHVNIYADSLNQKCVIASVYK</sequence>
<name>X0VGL4_9ZZZZ</name>
<dbReference type="AlphaFoldDB" id="X0VGL4"/>